<dbReference type="Proteomes" id="UP000239874">
    <property type="component" value="Unassembled WGS sequence"/>
</dbReference>
<accession>A0A2S6AHR0</accession>
<sequence length="102" mass="11290">MGEGVGAVTTAILAQGFWAVTGAITGVFVLVALGFLLSIVFLELLLRSDKHRQQRREAKKLRQATGAALQRIDDDAAESVSRLHAAYWQAQQRIRDEVNRRS</sequence>
<protein>
    <submittedName>
        <fullName evidence="2">Uncharacterized protein</fullName>
    </submittedName>
</protein>
<gene>
    <name evidence="2" type="ORF">C5E45_29340</name>
</gene>
<keyword evidence="1" id="KW-0812">Transmembrane</keyword>
<organism evidence="2 3">
    <name type="scientific">Nocardia nova</name>
    <dbReference type="NCBI Taxonomy" id="37330"/>
    <lineage>
        <taxon>Bacteria</taxon>
        <taxon>Bacillati</taxon>
        <taxon>Actinomycetota</taxon>
        <taxon>Actinomycetes</taxon>
        <taxon>Mycobacteriales</taxon>
        <taxon>Nocardiaceae</taxon>
        <taxon>Nocardia</taxon>
    </lineage>
</organism>
<name>A0A2S6AHR0_9NOCA</name>
<dbReference type="EMBL" id="PSZC01000028">
    <property type="protein sequence ID" value="PPJ34752.1"/>
    <property type="molecule type" value="Genomic_DNA"/>
</dbReference>
<keyword evidence="1" id="KW-1133">Transmembrane helix</keyword>
<reference evidence="2 3" key="1">
    <citation type="submission" date="2018-02" db="EMBL/GenBank/DDBJ databases">
        <title>8 Nocardia nova and 1 Nocardia cyriacigeorgica strain used for evolution to TMP-SMX.</title>
        <authorList>
            <person name="Mehta H."/>
            <person name="Weng J."/>
            <person name="Shamoo Y."/>
        </authorList>
    </citation>
    <scope>NUCLEOTIDE SEQUENCE [LARGE SCALE GENOMIC DNA]</scope>
    <source>
        <strain evidence="2 3">MDA3139</strain>
    </source>
</reference>
<keyword evidence="1" id="KW-0472">Membrane</keyword>
<comment type="caution">
    <text evidence="2">The sequence shown here is derived from an EMBL/GenBank/DDBJ whole genome shotgun (WGS) entry which is preliminary data.</text>
</comment>
<dbReference type="AlphaFoldDB" id="A0A2S6AHR0"/>
<evidence type="ECO:0000256" key="1">
    <source>
        <dbReference type="SAM" id="Phobius"/>
    </source>
</evidence>
<proteinExistence type="predicted"/>
<evidence type="ECO:0000313" key="3">
    <source>
        <dbReference type="Proteomes" id="UP000239874"/>
    </source>
</evidence>
<evidence type="ECO:0000313" key="2">
    <source>
        <dbReference type="EMBL" id="PPJ34752.1"/>
    </source>
</evidence>
<feature type="transmembrane region" description="Helical" evidence="1">
    <location>
        <begin position="17"/>
        <end position="46"/>
    </location>
</feature>